<proteinExistence type="predicted"/>
<accession>A0A6P1Z994</accession>
<protein>
    <submittedName>
        <fullName evidence="2">Peptide transporter</fullName>
    </submittedName>
</protein>
<feature type="transmembrane region" description="Helical" evidence="1">
    <location>
        <begin position="37"/>
        <end position="61"/>
    </location>
</feature>
<keyword evidence="1" id="KW-0472">Membrane</keyword>
<feature type="transmembrane region" description="Helical" evidence="1">
    <location>
        <begin position="67"/>
        <end position="85"/>
    </location>
</feature>
<comment type="caution">
    <text evidence="2">The sequence shown here is derived from an EMBL/GenBank/DDBJ whole genome shotgun (WGS) entry which is preliminary data.</text>
</comment>
<name>A0A6P1Z994_9BACT</name>
<sequence length="181" mass="20230">LAIGVIGVYHVVKSFRSTSGKLDFSILFNPPKDRGDINFWVSIAIDVVSILAHVGLCIFMVPNFPWYFFMIYGFLYTTIMSYVTARMEGSDGQFVSRRLVREASGIAGAKYFVYQGIENWYAPMPIHNYGTATLHIREIELPGAGLPGVIKAESLVFHVVMSSSRMFSQFLWILAPMPSGS</sequence>
<evidence type="ECO:0000313" key="2">
    <source>
        <dbReference type="EMBL" id="TVM27886.1"/>
    </source>
</evidence>
<evidence type="ECO:0000313" key="3">
    <source>
        <dbReference type="Proteomes" id="UP000434052"/>
    </source>
</evidence>
<dbReference type="EMBL" id="QMIF01000149">
    <property type="protein sequence ID" value="TVM27886.1"/>
    <property type="molecule type" value="Genomic_DNA"/>
</dbReference>
<gene>
    <name evidence="2" type="ORF">DQK91_22485</name>
</gene>
<feature type="non-terminal residue" evidence="2">
    <location>
        <position position="1"/>
    </location>
</feature>
<dbReference type="Proteomes" id="UP000434052">
    <property type="component" value="Unassembled WGS sequence"/>
</dbReference>
<organism evidence="2 3">
    <name type="scientific">Oceanidesulfovibrio marinus</name>
    <dbReference type="NCBI Taxonomy" id="370038"/>
    <lineage>
        <taxon>Bacteria</taxon>
        <taxon>Pseudomonadati</taxon>
        <taxon>Thermodesulfobacteriota</taxon>
        <taxon>Desulfovibrionia</taxon>
        <taxon>Desulfovibrionales</taxon>
        <taxon>Desulfovibrionaceae</taxon>
        <taxon>Oceanidesulfovibrio</taxon>
    </lineage>
</organism>
<dbReference type="AlphaFoldDB" id="A0A6P1Z994"/>
<reference evidence="2 3" key="1">
    <citation type="submission" date="2018-06" db="EMBL/GenBank/DDBJ databases">
        <title>Complete genome of Desulfovibrio marinus P48SEP.</title>
        <authorList>
            <person name="Crispim J.S."/>
            <person name="Vidigal P.M.P."/>
            <person name="Silva L.C.F."/>
            <person name="Araujo L.C."/>
            <person name="Laguardia C.N."/>
            <person name="Dias R.S."/>
            <person name="Sousa M.P."/>
            <person name="Paula S.O."/>
            <person name="Silva C."/>
        </authorList>
    </citation>
    <scope>NUCLEOTIDE SEQUENCE [LARGE SCALE GENOMIC DNA]</scope>
    <source>
        <strain evidence="2 3">P48SEP</strain>
    </source>
</reference>
<evidence type="ECO:0000256" key="1">
    <source>
        <dbReference type="SAM" id="Phobius"/>
    </source>
</evidence>
<keyword evidence="1" id="KW-1133">Transmembrane helix</keyword>
<keyword evidence="1" id="KW-0812">Transmembrane</keyword>